<sequence length="121" mass="13936">MTEQSPAERYRAETARIASAAEALRRRDAVRAAELEDRLAVLDDRMGRIGERAAMSELAARSHWETALDAMWSEAWMTVRPFPRPDPSADPRRLAEYEQEMYAAHQALMALIQRTKFGFRR</sequence>
<dbReference type="Proteomes" id="UP000198967">
    <property type="component" value="Unassembled WGS sequence"/>
</dbReference>
<dbReference type="OrthoDB" id="5191040at2"/>
<proteinExistence type="predicted"/>
<gene>
    <name evidence="1" type="ORF">SAMN05216377_106229</name>
</gene>
<evidence type="ECO:0000313" key="1">
    <source>
        <dbReference type="EMBL" id="SDF72791.1"/>
    </source>
</evidence>
<reference evidence="1 2" key="1">
    <citation type="submission" date="2016-10" db="EMBL/GenBank/DDBJ databases">
        <authorList>
            <person name="de Groot N.N."/>
        </authorList>
    </citation>
    <scope>NUCLEOTIDE SEQUENCE [LARGE SCALE GENOMIC DNA]</scope>
    <source>
        <strain evidence="1 2">CGMCC 4.3143</strain>
    </source>
</reference>
<name>A0A1G7NFW0_PSEOR</name>
<keyword evidence="2" id="KW-1185">Reference proteome</keyword>
<dbReference type="AlphaFoldDB" id="A0A1G7NFW0"/>
<dbReference type="EMBL" id="FNBE01000006">
    <property type="protein sequence ID" value="SDF72791.1"/>
    <property type="molecule type" value="Genomic_DNA"/>
</dbReference>
<dbReference type="RefSeq" id="WP_093082260.1">
    <property type="nucleotide sequence ID" value="NZ_FNBE01000006.1"/>
</dbReference>
<dbReference type="STRING" id="366584.SAMN05216377_106229"/>
<evidence type="ECO:0000313" key="2">
    <source>
        <dbReference type="Proteomes" id="UP000198967"/>
    </source>
</evidence>
<organism evidence="1 2">
    <name type="scientific">Pseudonocardia oroxyli</name>
    <dbReference type="NCBI Taxonomy" id="366584"/>
    <lineage>
        <taxon>Bacteria</taxon>
        <taxon>Bacillati</taxon>
        <taxon>Actinomycetota</taxon>
        <taxon>Actinomycetes</taxon>
        <taxon>Pseudonocardiales</taxon>
        <taxon>Pseudonocardiaceae</taxon>
        <taxon>Pseudonocardia</taxon>
    </lineage>
</organism>
<protein>
    <submittedName>
        <fullName evidence="1">Uncharacterized protein</fullName>
    </submittedName>
</protein>
<accession>A0A1G7NFW0</accession>